<dbReference type="AlphaFoldDB" id="A0A2D2CYP3"/>
<name>A0A2D2CYP3_METT3</name>
<protein>
    <recommendedName>
        <fullName evidence="3">Transposase</fullName>
    </recommendedName>
</protein>
<gene>
    <name evidence="1" type="ORF">CQW49_08060</name>
</gene>
<dbReference type="RefSeq" id="WP_003613706.1">
    <property type="nucleotide sequence ID" value="NZ_ADVE02000001.1"/>
</dbReference>
<organism evidence="1 2">
    <name type="scientific">Methylosinus trichosporium (strain ATCC 35070 / NCIMB 11131 / UNIQEM 75 / OB3b)</name>
    <dbReference type="NCBI Taxonomy" id="595536"/>
    <lineage>
        <taxon>Bacteria</taxon>
        <taxon>Pseudomonadati</taxon>
        <taxon>Pseudomonadota</taxon>
        <taxon>Alphaproteobacteria</taxon>
        <taxon>Hyphomicrobiales</taxon>
        <taxon>Methylocystaceae</taxon>
        <taxon>Methylosinus</taxon>
    </lineage>
</organism>
<accession>A0A2D2CYP3</accession>
<dbReference type="KEGG" id="mtw:CQW49_08060"/>
<dbReference type="STRING" id="595536.GCA_000178815_03537"/>
<keyword evidence="2" id="KW-1185">Reference proteome</keyword>
<evidence type="ECO:0008006" key="3">
    <source>
        <dbReference type="Google" id="ProtNLM"/>
    </source>
</evidence>
<proteinExistence type="predicted"/>
<dbReference type="PANTHER" id="PTHR36455:SF1">
    <property type="entry name" value="BLR8292 PROTEIN"/>
    <property type="match status" value="1"/>
</dbReference>
<dbReference type="NCBIfam" id="NF033819">
    <property type="entry name" value="IS66_TnpB"/>
    <property type="match status" value="1"/>
</dbReference>
<reference evidence="2" key="1">
    <citation type="submission" date="2017-10" db="EMBL/GenBank/DDBJ databases">
        <title>Completed PacBio SMRT sequence of Methylosinus trichosporium OB3b reveals presence of a third large plasmid.</title>
        <authorList>
            <person name="Charles T.C."/>
            <person name="Lynch M.D.J."/>
            <person name="Heil J.R."/>
            <person name="Cheng J."/>
        </authorList>
    </citation>
    <scope>NUCLEOTIDE SEQUENCE [LARGE SCALE GENOMIC DNA]</scope>
    <source>
        <strain evidence="2">OB3b</strain>
    </source>
</reference>
<dbReference type="Proteomes" id="UP000230709">
    <property type="component" value="Chromosome"/>
</dbReference>
<dbReference type="EMBL" id="CP023737">
    <property type="protein sequence ID" value="ATQ67857.1"/>
    <property type="molecule type" value="Genomic_DNA"/>
</dbReference>
<evidence type="ECO:0000313" key="1">
    <source>
        <dbReference type="EMBL" id="ATQ67857.1"/>
    </source>
</evidence>
<sequence>MIPPGARVLLRATAVDFRKGPEGLVSLVRDAGADPFDGSLYVFRAKRADRIKIVWWDGSGLCLFAKRLEHSHFCWPTAGSHEIRLSYAQVMALVEGLDWRRVRSVDVRAPQSAG</sequence>
<evidence type="ECO:0000313" key="2">
    <source>
        <dbReference type="Proteomes" id="UP000230709"/>
    </source>
</evidence>
<dbReference type="PANTHER" id="PTHR36455">
    <property type="match status" value="1"/>
</dbReference>
<dbReference type="Pfam" id="PF05717">
    <property type="entry name" value="TnpB_IS66"/>
    <property type="match status" value="1"/>
</dbReference>
<dbReference type="InterPro" id="IPR008878">
    <property type="entry name" value="Transposase_IS66_Orf2"/>
</dbReference>